<feature type="compositionally biased region" description="Basic and acidic residues" evidence="1">
    <location>
        <begin position="10"/>
        <end position="28"/>
    </location>
</feature>
<organism evidence="2 3">
    <name type="scientific">Sphagnum jensenii</name>
    <dbReference type="NCBI Taxonomy" id="128206"/>
    <lineage>
        <taxon>Eukaryota</taxon>
        <taxon>Viridiplantae</taxon>
        <taxon>Streptophyta</taxon>
        <taxon>Embryophyta</taxon>
        <taxon>Bryophyta</taxon>
        <taxon>Sphagnophytina</taxon>
        <taxon>Sphagnopsida</taxon>
        <taxon>Sphagnales</taxon>
        <taxon>Sphagnaceae</taxon>
        <taxon>Sphagnum</taxon>
    </lineage>
</organism>
<dbReference type="EMBL" id="OZ020110">
    <property type="protein sequence ID" value="CAK9262900.1"/>
    <property type="molecule type" value="Genomic_DNA"/>
</dbReference>
<evidence type="ECO:0000313" key="2">
    <source>
        <dbReference type="EMBL" id="CAK9262900.1"/>
    </source>
</evidence>
<evidence type="ECO:0000313" key="3">
    <source>
        <dbReference type="Proteomes" id="UP001497444"/>
    </source>
</evidence>
<evidence type="ECO:0000256" key="1">
    <source>
        <dbReference type="SAM" id="MobiDB-lite"/>
    </source>
</evidence>
<feature type="region of interest" description="Disordered" evidence="1">
    <location>
        <begin position="1"/>
        <end position="52"/>
    </location>
</feature>
<gene>
    <name evidence="2" type="ORF">CSSPJE1EN1_LOCUS8378</name>
</gene>
<protein>
    <submittedName>
        <fullName evidence="2">Uncharacterized protein</fullName>
    </submittedName>
</protein>
<accession>A0ABP0WBJ8</accession>
<keyword evidence="3" id="KW-1185">Reference proteome</keyword>
<reference evidence="2" key="1">
    <citation type="submission" date="2024-02" db="EMBL/GenBank/DDBJ databases">
        <authorList>
            <consortium name="ELIXIR-Norway"/>
            <consortium name="Elixir Norway"/>
        </authorList>
    </citation>
    <scope>NUCLEOTIDE SEQUENCE</scope>
</reference>
<feature type="compositionally biased region" description="Polar residues" evidence="1">
    <location>
        <begin position="36"/>
        <end position="47"/>
    </location>
</feature>
<dbReference type="Proteomes" id="UP001497444">
    <property type="component" value="Chromosome 15"/>
</dbReference>
<name>A0ABP0WBJ8_9BRYO</name>
<sequence>MVQCSTVLDNTKKEEVGGGGKVKEEKGKRSSGMHGASSTLPSPSRVGTSSSFASTAAATTIMAPHHDESPLLDPLAEDLTFMKKTEKHK</sequence>
<proteinExistence type="predicted"/>